<name>A0A1J4JCN7_9EUKA</name>
<accession>A0A1J4JCN7</accession>
<dbReference type="GeneID" id="94830000"/>
<proteinExistence type="predicted"/>
<evidence type="ECO:0000313" key="1">
    <source>
        <dbReference type="EMBL" id="OHS96023.1"/>
    </source>
</evidence>
<dbReference type="SUPFAM" id="SSF55961">
    <property type="entry name" value="Bet v1-like"/>
    <property type="match status" value="1"/>
</dbReference>
<dbReference type="InterPro" id="IPR023393">
    <property type="entry name" value="START-like_dom_sf"/>
</dbReference>
<comment type="caution">
    <text evidence="1">The sequence shown here is derived from an EMBL/GenBank/DDBJ whole genome shotgun (WGS) entry which is preliminary data.</text>
</comment>
<keyword evidence="2" id="KW-1185">Reference proteome</keyword>
<dbReference type="EMBL" id="MLAK01001204">
    <property type="protein sequence ID" value="OHS96023.1"/>
    <property type="molecule type" value="Genomic_DNA"/>
</dbReference>
<dbReference type="Gene3D" id="3.30.530.20">
    <property type="match status" value="1"/>
</dbReference>
<protein>
    <submittedName>
        <fullName evidence="1">Uncharacterized protein</fullName>
    </submittedName>
</protein>
<reference evidence="1" key="1">
    <citation type="submission" date="2016-10" db="EMBL/GenBank/DDBJ databases">
        <authorList>
            <person name="Benchimol M."/>
            <person name="Almeida L.G."/>
            <person name="Vasconcelos A.T."/>
            <person name="Perreira-Neves A."/>
            <person name="Rosa I.A."/>
            <person name="Tasca T."/>
            <person name="Bogo M.R."/>
            <person name="de Souza W."/>
        </authorList>
    </citation>
    <scope>NUCLEOTIDE SEQUENCE [LARGE SCALE GENOMIC DNA]</scope>
    <source>
        <strain evidence="1">K</strain>
    </source>
</reference>
<evidence type="ECO:0000313" key="2">
    <source>
        <dbReference type="Proteomes" id="UP000179807"/>
    </source>
</evidence>
<gene>
    <name evidence="1" type="ORF">TRFO_10199</name>
</gene>
<dbReference type="RefSeq" id="XP_068349160.1">
    <property type="nucleotide sequence ID" value="XM_068495296.1"/>
</dbReference>
<dbReference type="AlphaFoldDB" id="A0A1J4JCN7"/>
<sequence>MTTEPKLTPEEIAEYESLSKECLNTVLSVIDEKDWKEIKKVEDCIFYSRSVKGSSFSMVKSETTIPLPFDTVAESLYTCPDITSDMTAEERDGVIERTLYRVCGD</sequence>
<organism evidence="1 2">
    <name type="scientific">Tritrichomonas foetus</name>
    <dbReference type="NCBI Taxonomy" id="1144522"/>
    <lineage>
        <taxon>Eukaryota</taxon>
        <taxon>Metamonada</taxon>
        <taxon>Parabasalia</taxon>
        <taxon>Tritrichomonadida</taxon>
        <taxon>Tritrichomonadidae</taxon>
        <taxon>Tritrichomonas</taxon>
    </lineage>
</organism>
<dbReference type="Proteomes" id="UP000179807">
    <property type="component" value="Unassembled WGS sequence"/>
</dbReference>
<dbReference type="VEuPathDB" id="TrichDB:TRFO_10199"/>